<dbReference type="PANTHER" id="PTHR43861">
    <property type="entry name" value="TRANS-ACONITATE 2-METHYLTRANSFERASE-RELATED"/>
    <property type="match status" value="1"/>
</dbReference>
<name>A0A0F9EXI9_9ZZZZ</name>
<dbReference type="GO" id="GO:0008757">
    <property type="term" value="F:S-adenosylmethionine-dependent methyltransferase activity"/>
    <property type="evidence" value="ECO:0007669"/>
    <property type="project" value="InterPro"/>
</dbReference>
<dbReference type="AlphaFoldDB" id="A0A0F9EXI9"/>
<gene>
    <name evidence="2" type="ORF">LCGC14_2021460</name>
</gene>
<dbReference type="CDD" id="cd02440">
    <property type="entry name" value="AdoMet_MTases"/>
    <property type="match status" value="1"/>
</dbReference>
<sequence>MRPGSLKARGRFTMEWYRAHPITKKLLNSCVLNGKVLDIGCGTGHRSFIAHEQNECSMIGIDGSAYAIRYAKKNFNTSTLSFLVGNITSMWFQDKSFDNAFMLAVIEHVLHTDSLLSEIRRVVAPGGRLFLCVTENNYHGSPDHVHIFSEISLRKTFQSYKIIKSFVSNHIIFMTIEMPS</sequence>
<proteinExistence type="predicted"/>
<dbReference type="Gene3D" id="3.40.50.150">
    <property type="entry name" value="Vaccinia Virus protein VP39"/>
    <property type="match status" value="1"/>
</dbReference>
<evidence type="ECO:0000259" key="1">
    <source>
        <dbReference type="Pfam" id="PF08241"/>
    </source>
</evidence>
<organism evidence="2">
    <name type="scientific">marine sediment metagenome</name>
    <dbReference type="NCBI Taxonomy" id="412755"/>
    <lineage>
        <taxon>unclassified sequences</taxon>
        <taxon>metagenomes</taxon>
        <taxon>ecological metagenomes</taxon>
    </lineage>
</organism>
<evidence type="ECO:0000313" key="2">
    <source>
        <dbReference type="EMBL" id="KKL78778.1"/>
    </source>
</evidence>
<dbReference type="EMBL" id="LAZR01023354">
    <property type="protein sequence ID" value="KKL78778.1"/>
    <property type="molecule type" value="Genomic_DNA"/>
</dbReference>
<comment type="caution">
    <text evidence="2">The sequence shown here is derived from an EMBL/GenBank/DDBJ whole genome shotgun (WGS) entry which is preliminary data.</text>
</comment>
<dbReference type="Pfam" id="PF08241">
    <property type="entry name" value="Methyltransf_11"/>
    <property type="match status" value="1"/>
</dbReference>
<dbReference type="SUPFAM" id="SSF53335">
    <property type="entry name" value="S-adenosyl-L-methionine-dependent methyltransferases"/>
    <property type="match status" value="1"/>
</dbReference>
<reference evidence="2" key="1">
    <citation type="journal article" date="2015" name="Nature">
        <title>Complex archaea that bridge the gap between prokaryotes and eukaryotes.</title>
        <authorList>
            <person name="Spang A."/>
            <person name="Saw J.H."/>
            <person name="Jorgensen S.L."/>
            <person name="Zaremba-Niedzwiedzka K."/>
            <person name="Martijn J."/>
            <person name="Lind A.E."/>
            <person name="van Eijk R."/>
            <person name="Schleper C."/>
            <person name="Guy L."/>
            <person name="Ettema T.J."/>
        </authorList>
    </citation>
    <scope>NUCLEOTIDE SEQUENCE</scope>
</reference>
<dbReference type="InterPro" id="IPR029063">
    <property type="entry name" value="SAM-dependent_MTases_sf"/>
</dbReference>
<protein>
    <recommendedName>
        <fullName evidence="1">Methyltransferase type 11 domain-containing protein</fullName>
    </recommendedName>
</protein>
<accession>A0A0F9EXI9</accession>
<dbReference type="InterPro" id="IPR013216">
    <property type="entry name" value="Methyltransf_11"/>
</dbReference>
<feature type="domain" description="Methyltransferase type 11" evidence="1">
    <location>
        <begin position="37"/>
        <end position="131"/>
    </location>
</feature>